<dbReference type="InterPro" id="IPR009045">
    <property type="entry name" value="Zn_M74/Hedgehog-like"/>
</dbReference>
<keyword evidence="5" id="KW-0862">Zinc</keyword>
<proteinExistence type="predicted"/>
<evidence type="ECO:0000256" key="3">
    <source>
        <dbReference type="ARBA" id="ARBA00022723"/>
    </source>
</evidence>
<accession>A0ABV7Y8A1</accession>
<evidence type="ECO:0000313" key="9">
    <source>
        <dbReference type="EMBL" id="MFC3760255.1"/>
    </source>
</evidence>
<dbReference type="PANTHER" id="PTHR43126:SF2">
    <property type="entry name" value="D-ALANYL-D-ALANINE DIPEPTIDASE"/>
    <property type="match status" value="1"/>
</dbReference>
<sequence>MIILLSDHRVAAIPVHENHDPLVRLDPDFGPARALVRRPLADKLVEARKDLPRGVRIRVREGHRSPADQLRIIDQYARKLRAAHPGIDADELHRLTSRWVSPLEVAPHVAGAAVDLTLVDRHGQKLDLGTPIDATPEESDKACYFAADNISFWARRNRDLLAAALGGVGLVNYPTEWWHWSYGDRYWALMTDAPAALYGPVDLPTAA</sequence>
<keyword evidence="10" id="KW-1185">Reference proteome</keyword>
<dbReference type="Proteomes" id="UP001595699">
    <property type="component" value="Unassembled WGS sequence"/>
</dbReference>
<organism evidence="9 10">
    <name type="scientific">Tenggerimyces flavus</name>
    <dbReference type="NCBI Taxonomy" id="1708749"/>
    <lineage>
        <taxon>Bacteria</taxon>
        <taxon>Bacillati</taxon>
        <taxon>Actinomycetota</taxon>
        <taxon>Actinomycetes</taxon>
        <taxon>Propionibacteriales</taxon>
        <taxon>Nocardioidaceae</taxon>
        <taxon>Tenggerimyces</taxon>
    </lineage>
</organism>
<dbReference type="Gene3D" id="3.30.1380.10">
    <property type="match status" value="1"/>
</dbReference>
<evidence type="ECO:0000256" key="2">
    <source>
        <dbReference type="ARBA" id="ARBA00022670"/>
    </source>
</evidence>
<evidence type="ECO:0000256" key="1">
    <source>
        <dbReference type="ARBA" id="ARBA00001362"/>
    </source>
</evidence>
<dbReference type="PANTHER" id="PTHR43126">
    <property type="entry name" value="D-ALANYL-D-ALANINE DIPEPTIDASE"/>
    <property type="match status" value="1"/>
</dbReference>
<evidence type="ECO:0000256" key="7">
    <source>
        <dbReference type="ARBA" id="ARBA00023049"/>
    </source>
</evidence>
<keyword evidence="4" id="KW-0378">Hydrolase</keyword>
<dbReference type="CDD" id="cd14843">
    <property type="entry name" value="D-Ala-D-Ala_dipeptidase_like"/>
    <property type="match status" value="1"/>
</dbReference>
<evidence type="ECO:0000256" key="8">
    <source>
        <dbReference type="ARBA" id="ARBA00023316"/>
    </source>
</evidence>
<keyword evidence="2" id="KW-0645">Protease</keyword>
<keyword evidence="3" id="KW-0479">Metal-binding</keyword>
<evidence type="ECO:0000256" key="4">
    <source>
        <dbReference type="ARBA" id="ARBA00022801"/>
    </source>
</evidence>
<keyword evidence="6" id="KW-0224">Dipeptidase</keyword>
<name>A0ABV7Y8A1_9ACTN</name>
<evidence type="ECO:0000256" key="6">
    <source>
        <dbReference type="ARBA" id="ARBA00022997"/>
    </source>
</evidence>
<evidence type="ECO:0000313" key="10">
    <source>
        <dbReference type="Proteomes" id="UP001595699"/>
    </source>
</evidence>
<comment type="catalytic activity">
    <reaction evidence="1">
        <text>D-alanyl-D-alanine + H2O = 2 D-alanine</text>
        <dbReference type="Rhea" id="RHEA:20661"/>
        <dbReference type="ChEBI" id="CHEBI:15377"/>
        <dbReference type="ChEBI" id="CHEBI:57416"/>
        <dbReference type="ChEBI" id="CHEBI:57822"/>
        <dbReference type="EC" id="3.4.13.22"/>
    </reaction>
</comment>
<gene>
    <name evidence="9" type="ORF">ACFOUW_05360</name>
</gene>
<keyword evidence="8" id="KW-0961">Cell wall biogenesis/degradation</keyword>
<dbReference type="EMBL" id="JBHRZH010000005">
    <property type="protein sequence ID" value="MFC3760255.1"/>
    <property type="molecule type" value="Genomic_DNA"/>
</dbReference>
<comment type="caution">
    <text evidence="9">The sequence shown here is derived from an EMBL/GenBank/DDBJ whole genome shotgun (WGS) entry which is preliminary data.</text>
</comment>
<dbReference type="InterPro" id="IPR000755">
    <property type="entry name" value="A_A_dipeptidase"/>
</dbReference>
<keyword evidence="7" id="KW-0482">Metalloprotease</keyword>
<dbReference type="SUPFAM" id="SSF55166">
    <property type="entry name" value="Hedgehog/DD-peptidase"/>
    <property type="match status" value="1"/>
</dbReference>
<dbReference type="Pfam" id="PF01427">
    <property type="entry name" value="Peptidase_M15"/>
    <property type="match status" value="1"/>
</dbReference>
<protein>
    <submittedName>
        <fullName evidence="9">M15 family metallopeptidase</fullName>
    </submittedName>
</protein>
<reference evidence="10" key="1">
    <citation type="journal article" date="2019" name="Int. J. Syst. Evol. Microbiol.">
        <title>The Global Catalogue of Microorganisms (GCM) 10K type strain sequencing project: providing services to taxonomists for standard genome sequencing and annotation.</title>
        <authorList>
            <consortium name="The Broad Institute Genomics Platform"/>
            <consortium name="The Broad Institute Genome Sequencing Center for Infectious Disease"/>
            <person name="Wu L."/>
            <person name="Ma J."/>
        </authorList>
    </citation>
    <scope>NUCLEOTIDE SEQUENCE [LARGE SCALE GENOMIC DNA]</scope>
    <source>
        <strain evidence="10">CGMCC 4.7241</strain>
    </source>
</reference>
<evidence type="ECO:0000256" key="5">
    <source>
        <dbReference type="ARBA" id="ARBA00022833"/>
    </source>
</evidence>
<dbReference type="RefSeq" id="WP_205122683.1">
    <property type="nucleotide sequence ID" value="NZ_JAFBCM010000001.1"/>
</dbReference>